<dbReference type="AlphaFoldDB" id="A0A2S2N9C1"/>
<evidence type="ECO:0000313" key="1">
    <source>
        <dbReference type="EMBL" id="MBY13811.1"/>
    </source>
</evidence>
<organism evidence="1">
    <name type="scientific">Schizaphis graminum</name>
    <name type="common">Green bug aphid</name>
    <dbReference type="NCBI Taxonomy" id="13262"/>
    <lineage>
        <taxon>Eukaryota</taxon>
        <taxon>Metazoa</taxon>
        <taxon>Ecdysozoa</taxon>
        <taxon>Arthropoda</taxon>
        <taxon>Hexapoda</taxon>
        <taxon>Insecta</taxon>
        <taxon>Pterygota</taxon>
        <taxon>Neoptera</taxon>
        <taxon>Paraneoptera</taxon>
        <taxon>Hemiptera</taxon>
        <taxon>Sternorrhyncha</taxon>
        <taxon>Aphidomorpha</taxon>
        <taxon>Aphidoidea</taxon>
        <taxon>Aphididae</taxon>
        <taxon>Aphidini</taxon>
        <taxon>Schizaphis</taxon>
    </lineage>
</organism>
<reference evidence="1" key="1">
    <citation type="submission" date="2018-04" db="EMBL/GenBank/DDBJ databases">
        <title>Transcriptome of Schizaphis graminum biotype I.</title>
        <authorList>
            <person name="Scully E.D."/>
            <person name="Geib S.M."/>
            <person name="Palmer N.A."/>
            <person name="Koch K."/>
            <person name="Bradshaw J."/>
            <person name="Heng-Moss T."/>
            <person name="Sarath G."/>
        </authorList>
    </citation>
    <scope>NUCLEOTIDE SEQUENCE</scope>
</reference>
<accession>A0A2S2N9C1</accession>
<dbReference type="EMBL" id="GGMR01001192">
    <property type="protein sequence ID" value="MBY13811.1"/>
    <property type="molecule type" value="Transcribed_RNA"/>
</dbReference>
<protein>
    <recommendedName>
        <fullName evidence="2">MULE transposase domain-containing protein</fullName>
    </recommendedName>
</protein>
<sequence length="287" mass="32350">MDDADDGFIYDSLGTKKGITYYRCARRGEYFCKGSRKKLANGTFVITKPHNGHPCQNANESLVKTFRDVLKRRATAENSSFKFIYDCEARRNPEAAGLYAYSTAESTMRLARRNSLPPLPHSLAELAHVFEIGSLGQYTCCGETLFKGCVRDVDGRGAMIFACTALIQLVVGQNIEEMHVDATFKVVPSNMGNQMLSIHCIIGNHSIPIVYCLMEGKTRNLYNSVFNFLRLNLLASVNPSIIITDFETALRDTLSFFFSKRAYCRVLVPPQPSRLEKYEEERIFGFN</sequence>
<proteinExistence type="predicted"/>
<evidence type="ECO:0008006" key="2">
    <source>
        <dbReference type="Google" id="ProtNLM"/>
    </source>
</evidence>
<gene>
    <name evidence="1" type="ORF">g.43656</name>
</gene>
<name>A0A2S2N9C1_SCHGA</name>